<protein>
    <submittedName>
        <fullName evidence="1">Uncharacterized protein</fullName>
    </submittedName>
</protein>
<accession>A0ABQ8S4S8</accession>
<comment type="caution">
    <text evidence="1">The sequence shown here is derived from an EMBL/GenBank/DDBJ whole genome shotgun (WGS) entry which is preliminary data.</text>
</comment>
<gene>
    <name evidence="1" type="ORF">ANN_26024</name>
</gene>
<organism evidence="1 2">
    <name type="scientific">Periplaneta americana</name>
    <name type="common">American cockroach</name>
    <name type="synonym">Blatta americana</name>
    <dbReference type="NCBI Taxonomy" id="6978"/>
    <lineage>
        <taxon>Eukaryota</taxon>
        <taxon>Metazoa</taxon>
        <taxon>Ecdysozoa</taxon>
        <taxon>Arthropoda</taxon>
        <taxon>Hexapoda</taxon>
        <taxon>Insecta</taxon>
        <taxon>Pterygota</taxon>
        <taxon>Neoptera</taxon>
        <taxon>Polyneoptera</taxon>
        <taxon>Dictyoptera</taxon>
        <taxon>Blattodea</taxon>
        <taxon>Blattoidea</taxon>
        <taxon>Blattidae</taxon>
        <taxon>Blattinae</taxon>
        <taxon>Periplaneta</taxon>
    </lineage>
</organism>
<dbReference type="EMBL" id="JAJSOF020000036">
    <property type="protein sequence ID" value="KAJ4429028.1"/>
    <property type="molecule type" value="Genomic_DNA"/>
</dbReference>
<keyword evidence="2" id="KW-1185">Reference proteome</keyword>
<feature type="non-terminal residue" evidence="1">
    <location>
        <position position="112"/>
    </location>
</feature>
<dbReference type="Proteomes" id="UP001148838">
    <property type="component" value="Unassembled WGS sequence"/>
</dbReference>
<reference evidence="1 2" key="1">
    <citation type="journal article" date="2022" name="Allergy">
        <title>Genome assembly and annotation of Periplaneta americana reveal a comprehensive cockroach allergen profile.</title>
        <authorList>
            <person name="Wang L."/>
            <person name="Xiong Q."/>
            <person name="Saelim N."/>
            <person name="Wang L."/>
            <person name="Nong W."/>
            <person name="Wan A.T."/>
            <person name="Shi M."/>
            <person name="Liu X."/>
            <person name="Cao Q."/>
            <person name="Hui J.H.L."/>
            <person name="Sookrung N."/>
            <person name="Leung T.F."/>
            <person name="Tungtrongchitr A."/>
            <person name="Tsui S.K.W."/>
        </authorList>
    </citation>
    <scope>NUCLEOTIDE SEQUENCE [LARGE SCALE GENOMIC DNA]</scope>
    <source>
        <tissue evidence="1">Whole body-01</tissue>
    </source>
</reference>
<evidence type="ECO:0000313" key="2">
    <source>
        <dbReference type="Proteomes" id="UP001148838"/>
    </source>
</evidence>
<sequence>MASLCEGGNEHPGSLKACKQTHIMYSVIRRSRVQLEKWISVLPSIRNMEPESRNNEHYISSRSYAHVVEEFRRNYPDVAVANNSTITRLIAGLGNVNQLQTRREPGADSSRT</sequence>
<evidence type="ECO:0000313" key="1">
    <source>
        <dbReference type="EMBL" id="KAJ4429028.1"/>
    </source>
</evidence>
<name>A0ABQ8S4S8_PERAM</name>
<proteinExistence type="predicted"/>